<feature type="compositionally biased region" description="Basic and acidic residues" evidence="3">
    <location>
        <begin position="1"/>
        <end position="16"/>
    </location>
</feature>
<feature type="region of interest" description="Disordered" evidence="3">
    <location>
        <begin position="132"/>
        <end position="199"/>
    </location>
</feature>
<dbReference type="Pfam" id="PF03735">
    <property type="entry name" value="ENT"/>
    <property type="match status" value="1"/>
</dbReference>
<dbReference type="FunFam" id="1.10.1240.40:FF:000005">
    <property type="entry name" value="ENT domain containing protein, expressed"/>
    <property type="match status" value="1"/>
</dbReference>
<dbReference type="PANTHER" id="PTHR33432">
    <property type="entry name" value="PROTEIN EMSY-LIKE 4"/>
    <property type="match status" value="1"/>
</dbReference>
<dbReference type="SUPFAM" id="SSF158639">
    <property type="entry name" value="ENT-like"/>
    <property type="match status" value="1"/>
</dbReference>
<dbReference type="OrthoDB" id="1737049at2759"/>
<reference evidence="5 6" key="1">
    <citation type="submission" date="2019-12" db="EMBL/GenBank/DDBJ databases">
        <authorList>
            <person name="Alioto T."/>
            <person name="Alioto T."/>
            <person name="Gomez Garrido J."/>
        </authorList>
    </citation>
    <scope>NUCLEOTIDE SEQUENCE [LARGE SCALE GENOMIC DNA]</scope>
</reference>
<dbReference type="InterPro" id="IPR036142">
    <property type="entry name" value="ENT_dom-like_sf"/>
</dbReference>
<dbReference type="PROSITE" id="PS51138">
    <property type="entry name" value="ENT"/>
    <property type="match status" value="1"/>
</dbReference>
<keyword evidence="6" id="KW-1185">Reference proteome</keyword>
<sequence length="523" mass="58519">MAFRDNDSSGTDDDHPQPQYNRVPVGGRVAVNGRSFVGSAPYQRMPTDMESEIHNLEQIAYAAVLQAFKAQSDALTWEKEGLITELRKELRVSDDEHRDLLTKVNADDLIRRIREWGEAGGIHNVAFNVPQHINDQLPSPTVSASRKKQKTSQSGNPFGMPSQSLHPQPATTQPSTSAGKWGPPLVMGGRRPYAGQQASTQRPMQYQINNLGSSGAPSTNDLAESNHDPLIGRRVMTRWPEDNNFYEAVITDYNPEDGRHSLVYDINTPNATLEWVHLKEIPQGDIRWVGDDPVKSRLGEAGGQGTVVTIPSTGRGRVPSGNQFATEILPSQNSALEDEGKFEILDTDKLIEKVEKVLDANHPDELEIEKAKKMLKEHERSLIEMIGKLADVCDSGNEDSAFCVCVVCVGVGCVTAESFWNLMIRKNTCWHDFHVYISHHVQLKLRWKQEYKQPNFCFWEESVLLLPGAFMFSADSFSKVNKIVQFACKIHSLLFSSFLLYFICSYQMESIHPSMGTREGSSV</sequence>
<comment type="subcellular location">
    <subcellularLocation>
        <location evidence="1">Nucleus</location>
    </subcellularLocation>
</comment>
<dbReference type="Proteomes" id="UP000594638">
    <property type="component" value="Unassembled WGS sequence"/>
</dbReference>
<dbReference type="GO" id="GO:0005634">
    <property type="term" value="C:nucleus"/>
    <property type="evidence" value="ECO:0007669"/>
    <property type="project" value="UniProtKB-SubCell"/>
</dbReference>
<dbReference type="CDD" id="cd20404">
    <property type="entry name" value="Tudor_Agenet_AtEML-like"/>
    <property type="match status" value="1"/>
</dbReference>
<comment type="caution">
    <text evidence="5">The sequence shown here is derived from an EMBL/GenBank/DDBJ whole genome shotgun (WGS) entry which is preliminary data.</text>
</comment>
<evidence type="ECO:0000313" key="6">
    <source>
        <dbReference type="Proteomes" id="UP000594638"/>
    </source>
</evidence>
<feature type="compositionally biased region" description="Polar residues" evidence="3">
    <location>
        <begin position="151"/>
        <end position="178"/>
    </location>
</feature>
<organism evidence="5 6">
    <name type="scientific">Olea europaea subsp. europaea</name>
    <dbReference type="NCBI Taxonomy" id="158383"/>
    <lineage>
        <taxon>Eukaryota</taxon>
        <taxon>Viridiplantae</taxon>
        <taxon>Streptophyta</taxon>
        <taxon>Embryophyta</taxon>
        <taxon>Tracheophyta</taxon>
        <taxon>Spermatophyta</taxon>
        <taxon>Magnoliopsida</taxon>
        <taxon>eudicotyledons</taxon>
        <taxon>Gunneridae</taxon>
        <taxon>Pentapetalae</taxon>
        <taxon>asterids</taxon>
        <taxon>lamiids</taxon>
        <taxon>Lamiales</taxon>
        <taxon>Oleaceae</taxon>
        <taxon>Oleeae</taxon>
        <taxon>Olea</taxon>
    </lineage>
</organism>
<dbReference type="InterPro" id="IPR005491">
    <property type="entry name" value="ENT_dom"/>
</dbReference>
<evidence type="ECO:0000256" key="1">
    <source>
        <dbReference type="ARBA" id="ARBA00004123"/>
    </source>
</evidence>
<proteinExistence type="predicted"/>
<evidence type="ECO:0000313" key="5">
    <source>
        <dbReference type="EMBL" id="CAA2976037.1"/>
    </source>
</evidence>
<dbReference type="SMART" id="SM01191">
    <property type="entry name" value="ENT"/>
    <property type="match status" value="1"/>
</dbReference>
<dbReference type="PANTHER" id="PTHR33432:SF27">
    <property type="entry name" value="PROTEIN EMSY-LIKE 3"/>
    <property type="match status" value="1"/>
</dbReference>
<evidence type="ECO:0000256" key="2">
    <source>
        <dbReference type="ARBA" id="ARBA00023242"/>
    </source>
</evidence>
<dbReference type="Gene3D" id="1.10.1240.40">
    <property type="entry name" value="ENT domain"/>
    <property type="match status" value="1"/>
</dbReference>
<evidence type="ECO:0000256" key="3">
    <source>
        <dbReference type="SAM" id="MobiDB-lite"/>
    </source>
</evidence>
<dbReference type="AlphaFoldDB" id="A0A8S0RBJ1"/>
<dbReference type="Gene3D" id="2.30.30.140">
    <property type="match status" value="1"/>
</dbReference>
<protein>
    <recommendedName>
        <fullName evidence="4">ENT domain-containing protein</fullName>
    </recommendedName>
</protein>
<dbReference type="SUPFAM" id="SSF63748">
    <property type="entry name" value="Tudor/PWWP/MBT"/>
    <property type="match status" value="1"/>
</dbReference>
<dbReference type="InterPro" id="IPR033485">
    <property type="entry name" value="EMSY-LIKE_plant"/>
</dbReference>
<feature type="region of interest" description="Disordered" evidence="3">
    <location>
        <begin position="1"/>
        <end position="25"/>
    </location>
</feature>
<accession>A0A8S0RBJ1</accession>
<feature type="compositionally biased region" description="Polar residues" evidence="3">
    <location>
        <begin position="132"/>
        <end position="144"/>
    </location>
</feature>
<dbReference type="Gramene" id="OE9A043237T4">
    <property type="protein sequence ID" value="OE9A043237C4"/>
    <property type="gene ID" value="OE9A043237"/>
</dbReference>
<evidence type="ECO:0000259" key="4">
    <source>
        <dbReference type="PROSITE" id="PS51138"/>
    </source>
</evidence>
<gene>
    <name evidence="5" type="ORF">OLEA9_A043237</name>
</gene>
<dbReference type="EMBL" id="CACTIH010002343">
    <property type="protein sequence ID" value="CAA2976037.1"/>
    <property type="molecule type" value="Genomic_DNA"/>
</dbReference>
<keyword evidence="2" id="KW-0539">Nucleus</keyword>
<feature type="domain" description="ENT" evidence="4">
    <location>
        <begin position="49"/>
        <end position="139"/>
    </location>
</feature>
<dbReference type="GO" id="GO:0050832">
    <property type="term" value="P:defense response to fungus"/>
    <property type="evidence" value="ECO:0007669"/>
    <property type="project" value="InterPro"/>
</dbReference>
<name>A0A8S0RBJ1_OLEEU</name>